<organism evidence="7 8">
    <name type="scientific">Anaerotalea alkaliphila</name>
    <dbReference type="NCBI Taxonomy" id="2662126"/>
    <lineage>
        <taxon>Bacteria</taxon>
        <taxon>Bacillati</taxon>
        <taxon>Bacillota</taxon>
        <taxon>Clostridia</taxon>
        <taxon>Eubacteriales</taxon>
        <taxon>Anaerotalea</taxon>
    </lineage>
</organism>
<evidence type="ECO:0000256" key="2">
    <source>
        <dbReference type="ARBA" id="ARBA00022741"/>
    </source>
</evidence>
<evidence type="ECO:0000313" key="8">
    <source>
        <dbReference type="Proteomes" id="UP000461585"/>
    </source>
</evidence>
<keyword evidence="8" id="KW-1185">Reference proteome</keyword>
<evidence type="ECO:0000259" key="6">
    <source>
        <dbReference type="PROSITE" id="PS51733"/>
    </source>
</evidence>
<keyword evidence="2 5" id="KW-0547">Nucleotide-binding</keyword>
<dbReference type="InterPro" id="IPR004143">
    <property type="entry name" value="BPL_LPL_catalytic"/>
</dbReference>
<keyword evidence="5" id="KW-0804">Transcription</keyword>
<dbReference type="PROSITE" id="PS51733">
    <property type="entry name" value="BPL_LPL_CATALYTIC"/>
    <property type="match status" value="1"/>
</dbReference>
<dbReference type="EMBL" id="JAAEEH010000011">
    <property type="protein sequence ID" value="NDL67211.1"/>
    <property type="molecule type" value="Genomic_DNA"/>
</dbReference>
<dbReference type="SUPFAM" id="SSF46785">
    <property type="entry name" value="Winged helix' DNA-binding domain"/>
    <property type="match status" value="1"/>
</dbReference>
<proteinExistence type="inferred from homology"/>
<evidence type="ECO:0000256" key="3">
    <source>
        <dbReference type="ARBA" id="ARBA00022840"/>
    </source>
</evidence>
<dbReference type="GO" id="GO:0006355">
    <property type="term" value="P:regulation of DNA-templated transcription"/>
    <property type="evidence" value="ECO:0007669"/>
    <property type="project" value="UniProtKB-UniRule"/>
</dbReference>
<keyword evidence="5" id="KW-0678">Repressor</keyword>
<protein>
    <recommendedName>
        <fullName evidence="5">Bifunctional ligase/repressor BirA</fullName>
    </recommendedName>
    <alternativeName>
        <fullName evidence="5">Biotin--[acetyl-CoA-carboxylase] ligase</fullName>
        <ecNumber evidence="5">6.3.4.15</ecNumber>
    </alternativeName>
    <alternativeName>
        <fullName evidence="5">Biotin--protein ligase</fullName>
    </alternativeName>
    <alternativeName>
        <fullName evidence="5">Biotin-[acetyl-CoA carboxylase] synthetase</fullName>
    </alternativeName>
</protein>
<comment type="caution">
    <text evidence="7">The sequence shown here is derived from an EMBL/GenBank/DDBJ whole genome shotgun (WGS) entry which is preliminary data.</text>
</comment>
<comment type="caution">
    <text evidence="5">Lacks conserved residue(s) required for the propagation of feature annotation.</text>
</comment>
<keyword evidence="5" id="KW-0805">Transcription regulation</keyword>
<dbReference type="InterPro" id="IPR013196">
    <property type="entry name" value="HTH_11"/>
</dbReference>
<dbReference type="GO" id="GO:0003677">
    <property type="term" value="F:DNA binding"/>
    <property type="evidence" value="ECO:0007669"/>
    <property type="project" value="UniProtKB-UniRule"/>
</dbReference>
<reference evidence="7 8" key="1">
    <citation type="submission" date="2020-01" db="EMBL/GenBank/DDBJ databases">
        <title>Anaeroalcalibacter tamaniensis gen. nov., sp. nov., moderately halophilic strictly anaerobic fermenter bacterium from mud volcano of Taman peninsula.</title>
        <authorList>
            <person name="Frolova A."/>
            <person name="Merkel A.Y."/>
            <person name="Slobodkin A.I."/>
        </authorList>
    </citation>
    <scope>NUCLEOTIDE SEQUENCE [LARGE SCALE GENOMIC DNA]</scope>
    <source>
        <strain evidence="7 8">F-3ap</strain>
    </source>
</reference>
<dbReference type="Gene3D" id="3.30.930.10">
    <property type="entry name" value="Bira Bifunctional Protein, Domain 2"/>
    <property type="match status" value="1"/>
</dbReference>
<dbReference type="GO" id="GO:0016740">
    <property type="term" value="F:transferase activity"/>
    <property type="evidence" value="ECO:0007669"/>
    <property type="project" value="UniProtKB-ARBA"/>
</dbReference>
<dbReference type="InterPro" id="IPR036390">
    <property type="entry name" value="WH_DNA-bd_sf"/>
</dbReference>
<dbReference type="PANTHER" id="PTHR12835:SF5">
    <property type="entry name" value="BIOTIN--PROTEIN LIGASE"/>
    <property type="match status" value="1"/>
</dbReference>
<dbReference type="Pfam" id="PF03099">
    <property type="entry name" value="BPL_LplA_LipB"/>
    <property type="match status" value="1"/>
</dbReference>
<comment type="similarity">
    <text evidence="5">Belongs to the biotin--protein ligase family.</text>
</comment>
<dbReference type="InterPro" id="IPR036388">
    <property type="entry name" value="WH-like_DNA-bd_sf"/>
</dbReference>
<feature type="binding site" evidence="5">
    <location>
        <position position="118"/>
    </location>
    <ligand>
        <name>biotin</name>
        <dbReference type="ChEBI" id="CHEBI:57586"/>
    </ligand>
</feature>
<dbReference type="GO" id="GO:0005524">
    <property type="term" value="F:ATP binding"/>
    <property type="evidence" value="ECO:0007669"/>
    <property type="project" value="UniProtKB-UniRule"/>
</dbReference>
<dbReference type="InterPro" id="IPR019885">
    <property type="entry name" value="Tscrpt_reg_HTH_AsnC-type_CS"/>
</dbReference>
<dbReference type="NCBIfam" id="TIGR00121">
    <property type="entry name" value="birA_ligase"/>
    <property type="match status" value="1"/>
</dbReference>
<dbReference type="RefSeq" id="WP_162369934.1">
    <property type="nucleotide sequence ID" value="NZ_JAAEEH010000011.1"/>
</dbReference>
<dbReference type="InterPro" id="IPR003142">
    <property type="entry name" value="BPL_C"/>
</dbReference>
<evidence type="ECO:0000256" key="4">
    <source>
        <dbReference type="ARBA" id="ARBA00023267"/>
    </source>
</evidence>
<dbReference type="InterPro" id="IPR030855">
    <property type="entry name" value="Bifunct_BirA"/>
</dbReference>
<dbReference type="Gene3D" id="1.10.10.10">
    <property type="entry name" value="Winged helix-like DNA-binding domain superfamily/Winged helix DNA-binding domain"/>
    <property type="match status" value="1"/>
</dbReference>
<keyword evidence="3 5" id="KW-0067">ATP-binding</keyword>
<feature type="DNA-binding region" description="H-T-H motif" evidence="5">
    <location>
        <begin position="23"/>
        <end position="42"/>
    </location>
</feature>
<evidence type="ECO:0000256" key="1">
    <source>
        <dbReference type="ARBA" id="ARBA00022598"/>
    </source>
</evidence>
<name>A0A7X5HVD7_9FIRM</name>
<keyword evidence="4 5" id="KW-0092">Biotin</keyword>
<dbReference type="HAMAP" id="MF_00978">
    <property type="entry name" value="Bifunct_BirA"/>
    <property type="match status" value="1"/>
</dbReference>
<dbReference type="Pfam" id="PF02237">
    <property type="entry name" value="BPL_C"/>
    <property type="match status" value="1"/>
</dbReference>
<dbReference type="AlphaFoldDB" id="A0A7X5HVD7"/>
<feature type="domain" description="BPL/LPL catalytic" evidence="6">
    <location>
        <begin position="75"/>
        <end position="259"/>
    </location>
</feature>
<dbReference type="InterPro" id="IPR004408">
    <property type="entry name" value="Biotin_CoA_COase_ligase"/>
</dbReference>
<dbReference type="EC" id="6.3.4.15" evidence="5"/>
<feature type="binding site" evidence="5">
    <location>
        <position position="188"/>
    </location>
    <ligand>
        <name>biotin</name>
        <dbReference type="ChEBI" id="CHEBI:57586"/>
    </ligand>
</feature>
<evidence type="ECO:0000313" key="7">
    <source>
        <dbReference type="EMBL" id="NDL67211.1"/>
    </source>
</evidence>
<dbReference type="CDD" id="cd16442">
    <property type="entry name" value="BPL"/>
    <property type="match status" value="1"/>
</dbReference>
<dbReference type="Pfam" id="PF08279">
    <property type="entry name" value="HTH_11"/>
    <property type="match status" value="1"/>
</dbReference>
<dbReference type="GO" id="GO:0009249">
    <property type="term" value="P:protein lipoylation"/>
    <property type="evidence" value="ECO:0007669"/>
    <property type="project" value="UniProtKB-ARBA"/>
</dbReference>
<sequence>MEGDKRQEQLLGILLEAEGFISGEEISRRLGISRTAVWKRIRSLKEEGCAIESVSNKGYRLLSTSGALSTAEIQNRIPPESRFRDVRVYPTVDSTNGEAKRLAAQDRTWEGLVLSEEQTAGKGRRGRAWLSGQGEGIYMSFLLRPAILPQKAAMLTLVAGLAAARAIDSLGIGVGIKWPNDLVADGKKLCGILTEMTAEPDYVDLVVVGIGINCNQKAFPPDLGEKATSLALLGGADVDRNALAARVVEEFEPLYMEFQERGDLGFLLEEYNVRCVNNGARVQVLGEQTPLLGRGAGVDKDGSLLVDTDDGKRIAVQAGEVSVRGLYGYAE</sequence>
<dbReference type="PROSITE" id="PS00519">
    <property type="entry name" value="HTH_ASNC_1"/>
    <property type="match status" value="1"/>
</dbReference>
<feature type="binding site" evidence="5">
    <location>
        <begin position="94"/>
        <end position="96"/>
    </location>
    <ligand>
        <name>biotin</name>
        <dbReference type="ChEBI" id="CHEBI:57586"/>
    </ligand>
</feature>
<evidence type="ECO:0000256" key="5">
    <source>
        <dbReference type="HAMAP-Rule" id="MF_00978"/>
    </source>
</evidence>
<dbReference type="InterPro" id="IPR008988">
    <property type="entry name" value="Transcriptional_repressor_C"/>
</dbReference>
<accession>A0A7X5HVD7</accession>
<keyword evidence="5" id="KW-0238">DNA-binding</keyword>
<keyword evidence="1 5" id="KW-0436">Ligase</keyword>
<dbReference type="GO" id="GO:0005737">
    <property type="term" value="C:cytoplasm"/>
    <property type="evidence" value="ECO:0007669"/>
    <property type="project" value="TreeGrafter"/>
</dbReference>
<comment type="function">
    <text evidence="5">Acts both as a biotin--[acetyl-CoA-carboxylase] ligase and a repressor.</text>
</comment>
<gene>
    <name evidence="5" type="primary">birA</name>
    <name evidence="7" type="ORF">GXN74_05575</name>
</gene>
<dbReference type="PANTHER" id="PTHR12835">
    <property type="entry name" value="BIOTIN PROTEIN LIGASE"/>
    <property type="match status" value="1"/>
</dbReference>
<dbReference type="GO" id="GO:0004077">
    <property type="term" value="F:biotin--[biotin carboxyl-carrier protein] ligase activity"/>
    <property type="evidence" value="ECO:0007669"/>
    <property type="project" value="UniProtKB-UniRule"/>
</dbReference>
<dbReference type="SUPFAM" id="SSF55681">
    <property type="entry name" value="Class II aaRS and biotin synthetases"/>
    <property type="match status" value="1"/>
</dbReference>
<dbReference type="InterPro" id="IPR045864">
    <property type="entry name" value="aa-tRNA-synth_II/BPL/LPL"/>
</dbReference>
<dbReference type="Proteomes" id="UP000461585">
    <property type="component" value="Unassembled WGS sequence"/>
</dbReference>
<dbReference type="SUPFAM" id="SSF50037">
    <property type="entry name" value="C-terminal domain of transcriptional repressors"/>
    <property type="match status" value="1"/>
</dbReference>
<dbReference type="Gene3D" id="2.30.30.100">
    <property type="match status" value="1"/>
</dbReference>
<comment type="catalytic activity">
    <reaction evidence="5">
        <text>biotin + L-lysyl-[protein] + ATP = N(6)-biotinyl-L-lysyl-[protein] + AMP + diphosphate + H(+)</text>
        <dbReference type="Rhea" id="RHEA:11756"/>
        <dbReference type="Rhea" id="RHEA-COMP:9752"/>
        <dbReference type="Rhea" id="RHEA-COMP:10505"/>
        <dbReference type="ChEBI" id="CHEBI:15378"/>
        <dbReference type="ChEBI" id="CHEBI:29969"/>
        <dbReference type="ChEBI" id="CHEBI:30616"/>
        <dbReference type="ChEBI" id="CHEBI:33019"/>
        <dbReference type="ChEBI" id="CHEBI:57586"/>
        <dbReference type="ChEBI" id="CHEBI:83144"/>
        <dbReference type="ChEBI" id="CHEBI:456215"/>
        <dbReference type="EC" id="6.3.4.15"/>
    </reaction>
</comment>